<dbReference type="Pfam" id="PF09335">
    <property type="entry name" value="VTT_dom"/>
    <property type="match status" value="1"/>
</dbReference>
<evidence type="ECO:0000313" key="13">
    <source>
        <dbReference type="EMBL" id="KAK1926699.1"/>
    </source>
</evidence>
<feature type="transmembrane region" description="Helical" evidence="11">
    <location>
        <begin position="308"/>
        <end position="330"/>
    </location>
</feature>
<evidence type="ECO:0000256" key="8">
    <source>
        <dbReference type="ARBA" id="ARBA00023034"/>
    </source>
</evidence>
<keyword evidence="9 11" id="KW-0472">Membrane</keyword>
<evidence type="ECO:0000256" key="5">
    <source>
        <dbReference type="ARBA" id="ARBA00020673"/>
    </source>
</evidence>
<evidence type="ECO:0000259" key="12">
    <source>
        <dbReference type="Pfam" id="PF09335"/>
    </source>
</evidence>
<keyword evidence="6 11" id="KW-0812">Transmembrane</keyword>
<protein>
    <recommendedName>
        <fullName evidence="4">Golgi apparatus membrane protein TVP38</fullName>
    </recommendedName>
    <alternativeName>
        <fullName evidence="5">Golgi apparatus membrane protein tvp38</fullName>
    </alternativeName>
</protein>
<name>A0AAD9FUU8_PAPLA</name>
<evidence type="ECO:0000256" key="10">
    <source>
        <dbReference type="SAM" id="MobiDB-lite"/>
    </source>
</evidence>
<keyword evidence="7 11" id="KW-1133">Transmembrane helix</keyword>
<keyword evidence="14" id="KW-1185">Reference proteome</keyword>
<dbReference type="InterPro" id="IPR051076">
    <property type="entry name" value="Golgi_membrane_TVP38/TMEM64"/>
</dbReference>
<evidence type="ECO:0000256" key="2">
    <source>
        <dbReference type="ARBA" id="ARBA00004653"/>
    </source>
</evidence>
<feature type="compositionally biased region" description="Basic and acidic residues" evidence="10">
    <location>
        <begin position="49"/>
        <end position="59"/>
    </location>
</feature>
<evidence type="ECO:0000256" key="11">
    <source>
        <dbReference type="SAM" id="Phobius"/>
    </source>
</evidence>
<gene>
    <name evidence="13" type="ORF">DB88DRAFT_522320</name>
</gene>
<comment type="subcellular location">
    <subcellularLocation>
        <location evidence="2">Golgi apparatus membrane</location>
        <topology evidence="2">Multi-pass membrane protein</topology>
    </subcellularLocation>
</comment>
<feature type="region of interest" description="Disordered" evidence="10">
    <location>
        <begin position="1"/>
        <end position="66"/>
    </location>
</feature>
<evidence type="ECO:0000256" key="9">
    <source>
        <dbReference type="ARBA" id="ARBA00023136"/>
    </source>
</evidence>
<dbReference type="GO" id="GO:0000139">
    <property type="term" value="C:Golgi membrane"/>
    <property type="evidence" value="ECO:0007669"/>
    <property type="project" value="UniProtKB-SubCell"/>
</dbReference>
<dbReference type="PANTHER" id="PTHR47549:SF2">
    <property type="entry name" value="GOLGI APPARATUS MEMBRANE PROTEIN TVP38"/>
    <property type="match status" value="1"/>
</dbReference>
<comment type="caution">
    <text evidence="13">The sequence shown here is derived from an EMBL/GenBank/DDBJ whole genome shotgun (WGS) entry which is preliminary data.</text>
</comment>
<evidence type="ECO:0000256" key="1">
    <source>
        <dbReference type="ARBA" id="ARBA00002978"/>
    </source>
</evidence>
<accession>A0AAD9FUU8</accession>
<reference evidence="13" key="1">
    <citation type="submission" date="2023-02" db="EMBL/GenBank/DDBJ databases">
        <title>Identification and recombinant expression of a fungal hydrolase from Papiliotrema laurentii that hydrolyzes apple cutin and clears colloidal polyester polyurethane.</title>
        <authorList>
            <consortium name="DOE Joint Genome Institute"/>
            <person name="Roman V.A."/>
            <person name="Bojanowski C."/>
            <person name="Crable B.R."/>
            <person name="Wagner D.N."/>
            <person name="Hung C.S."/>
            <person name="Nadeau L.J."/>
            <person name="Schratz L."/>
            <person name="Haridas S."/>
            <person name="Pangilinan J."/>
            <person name="Lipzen A."/>
            <person name="Na H."/>
            <person name="Yan M."/>
            <person name="Ng V."/>
            <person name="Grigoriev I.V."/>
            <person name="Spatafora J.W."/>
            <person name="Barlow D."/>
            <person name="Biffinger J."/>
            <person name="Kelley-Loughnane N."/>
            <person name="Varaljay V.A."/>
            <person name="Crookes-Goodson W.J."/>
        </authorList>
    </citation>
    <scope>NUCLEOTIDE SEQUENCE</scope>
    <source>
        <strain evidence="13">5307AH</strain>
    </source>
</reference>
<dbReference type="PANTHER" id="PTHR47549">
    <property type="entry name" value="GOLGI APPARATUS MEMBRANE PROTEIN TVP38-RELATED"/>
    <property type="match status" value="1"/>
</dbReference>
<feature type="domain" description="VTT" evidence="12">
    <location>
        <begin position="183"/>
        <end position="297"/>
    </location>
</feature>
<evidence type="ECO:0000256" key="4">
    <source>
        <dbReference type="ARBA" id="ARBA00013533"/>
    </source>
</evidence>
<feature type="transmembrane region" description="Helical" evidence="11">
    <location>
        <begin position="248"/>
        <end position="269"/>
    </location>
</feature>
<feature type="transmembrane region" description="Helical" evidence="11">
    <location>
        <begin position="122"/>
        <end position="142"/>
    </location>
</feature>
<comment type="similarity">
    <text evidence="3">Belongs to the TVP38/TMEM64 family.</text>
</comment>
<comment type="function">
    <text evidence="1">Golgi membrane protein involved in vesicular trafficking and spindle migration.</text>
</comment>
<feature type="region of interest" description="Disordered" evidence="10">
    <location>
        <begin position="540"/>
        <end position="625"/>
    </location>
</feature>
<feature type="compositionally biased region" description="Basic and acidic residues" evidence="10">
    <location>
        <begin position="540"/>
        <end position="549"/>
    </location>
</feature>
<feature type="transmembrane region" description="Helical" evidence="11">
    <location>
        <begin position="162"/>
        <end position="181"/>
    </location>
</feature>
<organism evidence="13 14">
    <name type="scientific">Papiliotrema laurentii</name>
    <name type="common">Cryptococcus laurentii</name>
    <dbReference type="NCBI Taxonomy" id="5418"/>
    <lineage>
        <taxon>Eukaryota</taxon>
        <taxon>Fungi</taxon>
        <taxon>Dikarya</taxon>
        <taxon>Basidiomycota</taxon>
        <taxon>Agaricomycotina</taxon>
        <taxon>Tremellomycetes</taxon>
        <taxon>Tremellales</taxon>
        <taxon>Rhynchogastremaceae</taxon>
        <taxon>Papiliotrema</taxon>
    </lineage>
</organism>
<sequence length="625" mass="68470">MPTMRLPTRILFSKPTLGACPDSPSQAPPPPYSPSHSRHQLSPPPSPTRHGDPSARPARDTQMGVEEQDIGVSVITTPQGQTTMVVEDPNLLAMFLEDYRRTKEYIRELEWRVAVRKALRRYLYKWYALAIIIITISVLVSVNHTSIVKFCEPLTSKIRKWPGGWMIPLTLLVIVSFPPLVGHEIIGLLCGLVYGLGVGFAILAAGTFIGEIAVWIAFKWLCTSRAAKFEKQNKLYWSLTQLIREKSFMFVLVLRFSAVPGHITTAVSASAGANFWSYLAAAFLTLPKQLTIAYLGTAFGSHSRKDTIISVTTTIATLIATVIAAIYIYYQMRLVMLRQPTTIPCLPTTMREMQALTVDLSDSTLGRRATLAAIKSAPHDKYGKGEMDEWYGELHARKPWLFGGRGYDENGLSRARSLPGPLSDDQVRWLASSDPSRADTPMVQITDRPSALGLDAQLETPAGTVDLGAVPSISVDNDDKSTATHVRVSSVSRSASPSPYFSPRAAMSLDLPRPVSDRLGGREIADDADMYAISRGARRPEYGRSRGESRAALLGRPDWDERSEMGSERSFKMHGRERGVSGSGEDALGVPPTPATGLDKGKEREYGRARGGSGAALLGRPDLDV</sequence>
<dbReference type="AlphaFoldDB" id="A0AAD9FUU8"/>
<dbReference type="Proteomes" id="UP001182556">
    <property type="component" value="Unassembled WGS sequence"/>
</dbReference>
<evidence type="ECO:0000256" key="6">
    <source>
        <dbReference type="ARBA" id="ARBA00022692"/>
    </source>
</evidence>
<keyword evidence="8" id="KW-0333">Golgi apparatus</keyword>
<feature type="compositionally biased region" description="Low complexity" evidence="10">
    <location>
        <begin position="615"/>
        <end position="625"/>
    </location>
</feature>
<dbReference type="InterPro" id="IPR032816">
    <property type="entry name" value="VTT_dom"/>
</dbReference>
<proteinExistence type="inferred from homology"/>
<dbReference type="EMBL" id="JAODAN010000002">
    <property type="protein sequence ID" value="KAK1926699.1"/>
    <property type="molecule type" value="Genomic_DNA"/>
</dbReference>
<feature type="transmembrane region" description="Helical" evidence="11">
    <location>
        <begin position="275"/>
        <end position="296"/>
    </location>
</feature>
<evidence type="ECO:0000313" key="14">
    <source>
        <dbReference type="Proteomes" id="UP001182556"/>
    </source>
</evidence>
<feature type="compositionally biased region" description="Basic and acidic residues" evidence="10">
    <location>
        <begin position="599"/>
        <end position="608"/>
    </location>
</feature>
<evidence type="ECO:0000256" key="7">
    <source>
        <dbReference type="ARBA" id="ARBA00022989"/>
    </source>
</evidence>
<feature type="compositionally biased region" description="Basic and acidic residues" evidence="10">
    <location>
        <begin position="557"/>
        <end position="579"/>
    </location>
</feature>
<evidence type="ECO:0000256" key="3">
    <source>
        <dbReference type="ARBA" id="ARBA00008640"/>
    </source>
</evidence>